<name>A0A1J5TB84_9ZZZZ</name>
<dbReference type="PANTHER" id="PTHR30329:SF21">
    <property type="entry name" value="LIPOPROTEIN YIAD-RELATED"/>
    <property type="match status" value="1"/>
</dbReference>
<organism evidence="6">
    <name type="scientific">mine drainage metagenome</name>
    <dbReference type="NCBI Taxonomy" id="410659"/>
    <lineage>
        <taxon>unclassified sequences</taxon>
        <taxon>metagenomes</taxon>
        <taxon>ecological metagenomes</taxon>
    </lineage>
</organism>
<dbReference type="SUPFAM" id="SSF103088">
    <property type="entry name" value="OmpA-like"/>
    <property type="match status" value="1"/>
</dbReference>
<dbReference type="AlphaFoldDB" id="A0A1J5TB84"/>
<proteinExistence type="predicted"/>
<protein>
    <submittedName>
        <fullName evidence="6">Outer membrane protein P6</fullName>
    </submittedName>
</protein>
<dbReference type="Pfam" id="PF00691">
    <property type="entry name" value="OmpA"/>
    <property type="match status" value="1"/>
</dbReference>
<dbReference type="EMBL" id="MLJW01000014">
    <property type="protein sequence ID" value="OIR13565.1"/>
    <property type="molecule type" value="Genomic_DNA"/>
</dbReference>
<dbReference type="PROSITE" id="PS51257">
    <property type="entry name" value="PROKAR_LIPOPROTEIN"/>
    <property type="match status" value="1"/>
</dbReference>
<dbReference type="PANTHER" id="PTHR30329">
    <property type="entry name" value="STATOR ELEMENT OF FLAGELLAR MOTOR COMPLEX"/>
    <property type="match status" value="1"/>
</dbReference>
<evidence type="ECO:0000313" key="6">
    <source>
        <dbReference type="EMBL" id="OIR13565.1"/>
    </source>
</evidence>
<feature type="region of interest" description="Disordered" evidence="4">
    <location>
        <begin position="27"/>
        <end position="50"/>
    </location>
</feature>
<dbReference type="GO" id="GO:0009279">
    <property type="term" value="C:cell outer membrane"/>
    <property type="evidence" value="ECO:0007669"/>
    <property type="project" value="UniProtKB-SubCell"/>
</dbReference>
<dbReference type="InterPro" id="IPR006664">
    <property type="entry name" value="OMP_bac"/>
</dbReference>
<evidence type="ECO:0000256" key="3">
    <source>
        <dbReference type="ARBA" id="ARBA00023237"/>
    </source>
</evidence>
<dbReference type="InterPro" id="IPR050330">
    <property type="entry name" value="Bact_OuterMem_StrucFunc"/>
</dbReference>
<feature type="domain" description="OmpA-like" evidence="5">
    <location>
        <begin position="74"/>
        <end position="190"/>
    </location>
</feature>
<evidence type="ECO:0000256" key="4">
    <source>
        <dbReference type="SAM" id="MobiDB-lite"/>
    </source>
</evidence>
<reference evidence="6" key="1">
    <citation type="submission" date="2016-10" db="EMBL/GenBank/DDBJ databases">
        <title>Sequence of Gallionella enrichment culture.</title>
        <authorList>
            <person name="Poehlein A."/>
            <person name="Muehling M."/>
            <person name="Daniel R."/>
        </authorList>
    </citation>
    <scope>NUCLEOTIDE SEQUENCE</scope>
</reference>
<comment type="subcellular location">
    <subcellularLocation>
        <location evidence="1">Cell outer membrane</location>
    </subcellularLocation>
</comment>
<evidence type="ECO:0000256" key="1">
    <source>
        <dbReference type="ARBA" id="ARBA00004442"/>
    </source>
</evidence>
<dbReference type="PROSITE" id="PS51123">
    <property type="entry name" value="OMPA_2"/>
    <property type="match status" value="1"/>
</dbReference>
<sequence length="222" mass="22980">MKIAAKPFSLAVISAVVLLAGCTKKPLRPTPDQTMMGPGNAGPAATADSGVSPENVNINPDAPALAPRSDVLEDQFTIRGLLKPVYFAFDRSAIKSSERPKLEAAAQYLQSHPQQRLLLEGHCDWRGTAEYNMGLGERRAEAAKQWLTGHGVDASRLDTTSKGSLEAVKNGTEDQMAKDRRVEIIILKNPGSGAAAAAAAAGAGPDASSGAAAPAPADAGAQ</sequence>
<evidence type="ECO:0000256" key="2">
    <source>
        <dbReference type="ARBA" id="ARBA00023136"/>
    </source>
</evidence>
<keyword evidence="3" id="KW-0998">Cell outer membrane</keyword>
<accession>A0A1J5TB84</accession>
<comment type="caution">
    <text evidence="6">The sequence shown here is derived from an EMBL/GenBank/DDBJ whole genome shotgun (WGS) entry which is preliminary data.</text>
</comment>
<dbReference type="InterPro" id="IPR036737">
    <property type="entry name" value="OmpA-like_sf"/>
</dbReference>
<keyword evidence="2" id="KW-0472">Membrane</keyword>
<dbReference type="CDD" id="cd07185">
    <property type="entry name" value="OmpA_C-like"/>
    <property type="match status" value="1"/>
</dbReference>
<evidence type="ECO:0000259" key="5">
    <source>
        <dbReference type="PROSITE" id="PS51123"/>
    </source>
</evidence>
<gene>
    <name evidence="6" type="primary">pal_3</name>
    <name evidence="6" type="ORF">GALL_53820</name>
</gene>
<dbReference type="PRINTS" id="PR01021">
    <property type="entry name" value="OMPADOMAIN"/>
</dbReference>
<feature type="region of interest" description="Disordered" evidence="4">
    <location>
        <begin position="195"/>
        <end position="222"/>
    </location>
</feature>
<dbReference type="Gene3D" id="3.30.1330.60">
    <property type="entry name" value="OmpA-like domain"/>
    <property type="match status" value="1"/>
</dbReference>
<dbReference type="InterPro" id="IPR006665">
    <property type="entry name" value="OmpA-like"/>
</dbReference>